<dbReference type="AlphaFoldDB" id="A0A919TMY8"/>
<dbReference type="Gene3D" id="1.10.10.2830">
    <property type="match status" value="1"/>
</dbReference>
<evidence type="ECO:0008006" key="7">
    <source>
        <dbReference type="Google" id="ProtNLM"/>
    </source>
</evidence>
<dbReference type="SUPFAM" id="SSF110849">
    <property type="entry name" value="ParB/Sulfiredoxin"/>
    <property type="match status" value="1"/>
</dbReference>
<feature type="region of interest" description="Disordered" evidence="2">
    <location>
        <begin position="222"/>
        <end position="267"/>
    </location>
</feature>
<dbReference type="PANTHER" id="PTHR33375:SF1">
    <property type="entry name" value="CHROMOSOME-PARTITIONING PROTEIN PARB-RELATED"/>
    <property type="match status" value="1"/>
</dbReference>
<dbReference type="Pfam" id="PF02195">
    <property type="entry name" value="ParB_N"/>
    <property type="match status" value="1"/>
</dbReference>
<dbReference type="SUPFAM" id="SSF109709">
    <property type="entry name" value="KorB DNA-binding domain-like"/>
    <property type="match status" value="1"/>
</dbReference>
<evidence type="ECO:0000256" key="1">
    <source>
        <dbReference type="ARBA" id="ARBA00022829"/>
    </source>
</evidence>
<dbReference type="EMBL" id="BOMW01000069">
    <property type="protein sequence ID" value="GIF08886.1"/>
    <property type="molecule type" value="Genomic_DNA"/>
</dbReference>
<sequence>MAGKRVDLSALADEPRLPDARVPRFASQGQNPVPVDQVAPNPLNTRLIDADAETIAALRESIRENGQLQASTVVHRKAFLDIFPEYEGDIGVAPYVQVTGARRRIALQQLGRPMDIAVKDELAQNRSRFVAATAAENFDREDYNAIEEAHAVQLIVTESGSTAAAGERLGRTKTWVIQRTNLLKLDVEVQKLIREAQVPLRDVRTLHTHPTDKQMAILRAYQEQKRTESREEEEAGTQPTTEERVPHPRSAATTAASAVRRLGGTPPKIAESLRSVLSSEDLRQLAEILLTEQTP</sequence>
<protein>
    <recommendedName>
        <fullName evidence="7">ParB family chromosome partitioning protein</fullName>
    </recommendedName>
</protein>
<reference evidence="5" key="1">
    <citation type="submission" date="2021-01" db="EMBL/GenBank/DDBJ databases">
        <title>Whole genome shotgun sequence of Actinoplanes siamensis NBRC 109076.</title>
        <authorList>
            <person name="Komaki H."/>
            <person name="Tamura T."/>
        </authorList>
    </citation>
    <scope>NUCLEOTIDE SEQUENCE</scope>
    <source>
        <strain evidence="5">NBRC 109076</strain>
    </source>
</reference>
<dbReference type="GO" id="GO:0007059">
    <property type="term" value="P:chromosome segregation"/>
    <property type="evidence" value="ECO:0007669"/>
    <property type="project" value="TreeGrafter"/>
</dbReference>
<dbReference type="Gene3D" id="3.90.1530.30">
    <property type="match status" value="1"/>
</dbReference>
<dbReference type="InterPro" id="IPR050336">
    <property type="entry name" value="Chromosome_partition/occlusion"/>
</dbReference>
<dbReference type="PANTHER" id="PTHR33375">
    <property type="entry name" value="CHROMOSOME-PARTITIONING PROTEIN PARB-RELATED"/>
    <property type="match status" value="1"/>
</dbReference>
<organism evidence="5 6">
    <name type="scientific">Actinoplanes siamensis</name>
    <dbReference type="NCBI Taxonomy" id="1223317"/>
    <lineage>
        <taxon>Bacteria</taxon>
        <taxon>Bacillati</taxon>
        <taxon>Actinomycetota</taxon>
        <taxon>Actinomycetes</taxon>
        <taxon>Micromonosporales</taxon>
        <taxon>Micromonosporaceae</taxon>
        <taxon>Actinoplanes</taxon>
    </lineage>
</organism>
<comment type="caution">
    <text evidence="5">The sequence shown here is derived from an EMBL/GenBank/DDBJ whole genome shotgun (WGS) entry which is preliminary data.</text>
</comment>
<gene>
    <name evidence="5" type="ORF">Asi03nite_64240</name>
</gene>
<dbReference type="InterPro" id="IPR041468">
    <property type="entry name" value="HTH_ParB/Spo0J"/>
</dbReference>
<dbReference type="RefSeq" id="WP_203684223.1">
    <property type="nucleotide sequence ID" value="NZ_BOMW01000069.1"/>
</dbReference>
<dbReference type="Proteomes" id="UP000629619">
    <property type="component" value="Unassembled WGS sequence"/>
</dbReference>
<evidence type="ECO:0000313" key="6">
    <source>
        <dbReference type="Proteomes" id="UP000629619"/>
    </source>
</evidence>
<dbReference type="InterPro" id="IPR003115">
    <property type="entry name" value="ParB_N"/>
</dbReference>
<dbReference type="InterPro" id="IPR036086">
    <property type="entry name" value="ParB/Sulfiredoxin_sf"/>
</dbReference>
<proteinExistence type="predicted"/>
<feature type="domain" description="ParB/Spo0J HTH" evidence="4">
    <location>
        <begin position="141"/>
        <end position="233"/>
    </location>
</feature>
<name>A0A919TMY8_9ACTN</name>
<keyword evidence="6" id="KW-1185">Reference proteome</keyword>
<dbReference type="Pfam" id="PF17762">
    <property type="entry name" value="HTH_ParB"/>
    <property type="match status" value="1"/>
</dbReference>
<dbReference type="GO" id="GO:0005694">
    <property type="term" value="C:chromosome"/>
    <property type="evidence" value="ECO:0007669"/>
    <property type="project" value="TreeGrafter"/>
</dbReference>
<feature type="domain" description="ParB-like N-terminal" evidence="3">
    <location>
        <begin position="32"/>
        <end position="128"/>
    </location>
</feature>
<accession>A0A919TMY8</accession>
<dbReference type="GO" id="GO:0045881">
    <property type="term" value="P:positive regulation of sporulation resulting in formation of a cellular spore"/>
    <property type="evidence" value="ECO:0007669"/>
    <property type="project" value="TreeGrafter"/>
</dbReference>
<evidence type="ECO:0000259" key="4">
    <source>
        <dbReference type="Pfam" id="PF17762"/>
    </source>
</evidence>
<evidence type="ECO:0000256" key="2">
    <source>
        <dbReference type="SAM" id="MobiDB-lite"/>
    </source>
</evidence>
<evidence type="ECO:0000259" key="3">
    <source>
        <dbReference type="Pfam" id="PF02195"/>
    </source>
</evidence>
<keyword evidence="1" id="KW-0159">Chromosome partition</keyword>
<evidence type="ECO:0000313" key="5">
    <source>
        <dbReference type="EMBL" id="GIF08886.1"/>
    </source>
</evidence>